<name>A0A0D1Y6E5_9EURO</name>
<dbReference type="PANTHER" id="PTHR36166">
    <property type="entry name" value="CHROMOSOME 9, WHOLE GENOME SHOTGUN SEQUENCE"/>
    <property type="match status" value="1"/>
</dbReference>
<keyword evidence="2" id="KW-1185">Reference proteome</keyword>
<dbReference type="VEuPathDB" id="FungiDB:PV08_11410"/>
<dbReference type="OrthoDB" id="509124at2759"/>
<dbReference type="InterPro" id="IPR023393">
    <property type="entry name" value="START-like_dom_sf"/>
</dbReference>
<dbReference type="Proteomes" id="UP000053328">
    <property type="component" value="Unassembled WGS sequence"/>
</dbReference>
<dbReference type="Gene3D" id="3.30.530.20">
    <property type="match status" value="1"/>
</dbReference>
<dbReference type="PANTHER" id="PTHR36166:SF1">
    <property type="entry name" value="SRPBCC DOMAIN-CONTAINING PROTEIN"/>
    <property type="match status" value="1"/>
</dbReference>
<evidence type="ECO:0000313" key="2">
    <source>
        <dbReference type="Proteomes" id="UP000053328"/>
    </source>
</evidence>
<dbReference type="GeneID" id="27338493"/>
<dbReference type="EMBL" id="KN847500">
    <property type="protein sequence ID" value="KIW10446.1"/>
    <property type="molecule type" value="Genomic_DNA"/>
</dbReference>
<evidence type="ECO:0000313" key="1">
    <source>
        <dbReference type="EMBL" id="KIW10446.1"/>
    </source>
</evidence>
<dbReference type="STRING" id="91928.A0A0D1Y6E5"/>
<dbReference type="CDD" id="cd07822">
    <property type="entry name" value="SRPBCC_4"/>
    <property type="match status" value="1"/>
</dbReference>
<organism evidence="1 2">
    <name type="scientific">Exophiala spinifera</name>
    <dbReference type="NCBI Taxonomy" id="91928"/>
    <lineage>
        <taxon>Eukaryota</taxon>
        <taxon>Fungi</taxon>
        <taxon>Dikarya</taxon>
        <taxon>Ascomycota</taxon>
        <taxon>Pezizomycotina</taxon>
        <taxon>Eurotiomycetes</taxon>
        <taxon>Chaetothyriomycetidae</taxon>
        <taxon>Chaetothyriales</taxon>
        <taxon>Herpotrichiellaceae</taxon>
        <taxon>Exophiala</taxon>
    </lineage>
</organism>
<dbReference type="InterPro" id="IPR019587">
    <property type="entry name" value="Polyketide_cyclase/dehydratase"/>
</dbReference>
<dbReference type="AlphaFoldDB" id="A0A0D1Y6E5"/>
<dbReference type="SUPFAM" id="SSF55961">
    <property type="entry name" value="Bet v1-like"/>
    <property type="match status" value="1"/>
</dbReference>
<dbReference type="RefSeq" id="XP_016230662.1">
    <property type="nucleotide sequence ID" value="XM_016385718.1"/>
</dbReference>
<protein>
    <recommendedName>
        <fullName evidence="3">Coenzyme Q-binding protein COQ10 START domain-containing protein</fullName>
    </recommendedName>
</protein>
<sequence>MPDVKSEIFIPAPPERVWDVLADFKSYPEWNTFNPTMSCDSFQAGSTVRFRLVLDIIKPQQVTTTMYRIDVGKEFVWGNVPLYFNVLGHSEHNFTVESATEDGVSGTKFWHEERFHGLLAAILPGAFYRSVQRGFDTLCRDVKRRAEMIEEGNVVKGAASP</sequence>
<accession>A0A0D1Y6E5</accession>
<proteinExistence type="predicted"/>
<gene>
    <name evidence="1" type="ORF">PV08_11410</name>
</gene>
<dbReference type="Pfam" id="PF10604">
    <property type="entry name" value="Polyketide_cyc2"/>
    <property type="match status" value="1"/>
</dbReference>
<reference evidence="1 2" key="1">
    <citation type="submission" date="2015-01" db="EMBL/GenBank/DDBJ databases">
        <title>The Genome Sequence of Exophiala spinifera CBS89968.</title>
        <authorList>
            <consortium name="The Broad Institute Genomics Platform"/>
            <person name="Cuomo C."/>
            <person name="de Hoog S."/>
            <person name="Gorbushina A."/>
            <person name="Stielow B."/>
            <person name="Teixiera M."/>
            <person name="Abouelleil A."/>
            <person name="Chapman S.B."/>
            <person name="Priest M."/>
            <person name="Young S.K."/>
            <person name="Wortman J."/>
            <person name="Nusbaum C."/>
            <person name="Birren B."/>
        </authorList>
    </citation>
    <scope>NUCLEOTIDE SEQUENCE [LARGE SCALE GENOMIC DNA]</scope>
    <source>
        <strain evidence="1 2">CBS 89968</strain>
    </source>
</reference>
<dbReference type="HOGENOM" id="CLU_069867_4_0_1"/>
<evidence type="ECO:0008006" key="3">
    <source>
        <dbReference type="Google" id="ProtNLM"/>
    </source>
</evidence>